<dbReference type="FunCoup" id="F6XG93">
    <property type="interactions" value="129"/>
</dbReference>
<comment type="catalytic activity">
    <reaction evidence="6 9">
        <text>L-threonyl-[protein] + ATP = O-phospho-L-threonyl-[protein] + ADP + H(+)</text>
        <dbReference type="Rhea" id="RHEA:46608"/>
        <dbReference type="Rhea" id="RHEA-COMP:11060"/>
        <dbReference type="Rhea" id="RHEA-COMP:11605"/>
        <dbReference type="ChEBI" id="CHEBI:15378"/>
        <dbReference type="ChEBI" id="CHEBI:30013"/>
        <dbReference type="ChEBI" id="CHEBI:30616"/>
        <dbReference type="ChEBI" id="CHEBI:61977"/>
        <dbReference type="ChEBI" id="CHEBI:456216"/>
        <dbReference type="EC" id="2.7.11.24"/>
    </reaction>
</comment>
<dbReference type="PANTHER" id="PTHR24055">
    <property type="entry name" value="MITOGEN-ACTIVATED PROTEIN KINASE"/>
    <property type="match status" value="1"/>
</dbReference>
<dbReference type="InterPro" id="IPR017441">
    <property type="entry name" value="Protein_kinase_ATP_BS"/>
</dbReference>
<dbReference type="FunFam" id="3.30.200.20:FF:000046">
    <property type="entry name" value="Mitogen-activated protein kinase"/>
    <property type="match status" value="1"/>
</dbReference>
<organism evidence="12 13">
    <name type="scientific">Ciona intestinalis</name>
    <name type="common">Transparent sea squirt</name>
    <name type="synonym">Ascidia intestinalis</name>
    <dbReference type="NCBI Taxonomy" id="7719"/>
    <lineage>
        <taxon>Eukaryota</taxon>
        <taxon>Metazoa</taxon>
        <taxon>Chordata</taxon>
        <taxon>Tunicata</taxon>
        <taxon>Ascidiacea</taxon>
        <taxon>Phlebobranchia</taxon>
        <taxon>Cionidae</taxon>
        <taxon>Ciona</taxon>
    </lineage>
</organism>
<sequence>MAESEPQKVLIKSKLSRKLGVQHQASDGFVLFDVGPQYKILETIGTGAYGIVCSAIDNKTGKHVAIKKVVQAFEVVTTAKRTLRELKLLLHFKHDNIVGIKSIIQSKKEDFKHVYFVMDLMESDLHHIIRSDQPLTTEHICYFMYQLLRGLKYIHSANVIHRDLKPSNLLVNENCELRIGDFGMARAVSQEPEDHKSFMTEYVATRWYRAPELMLSFGRYSQAIDMWSVGCIFAEMIGRRQIFPGKHYVHQLQLIISVLGSPPSGLVSTIRSDRVRNYVTGLPSKSATPFKQLYTKATQPMVDLLTSLLRFNPEERPTSVQALTHPFLSGYHDKDDEPTCHAPFDFQFEATATREGVHEEVTAVIKKYHEKKNRFAKQLTPIRRSEKTDPPKNDLLIFKKPAAPVSFPKESAPEVPMVSADAASSMDLDAREAEAEKRPMITVQVLQDEPVKDTKGAAKKKTISEDTKLKIRDIIFASMFAKQKGLGKPLDKVKKSVTAADRQKERESKRKKRLDRAAEKERKRREETKNLLSEADRSLLDRWTKMQKSTTTENPAKQTETEEPKVTLIRHQSLPPSSIRQARQRQLIEATNVRPNSVHIDDATWLVPSLDARLAPETPMLQPSTDHPTVAPNTSMVPNTSWGTNCTENTQQKQVEVKRPSSLSVQPSNQDLTNQTLTRSDTEGLTAISPGTVDRVLTQQFHVNHDLHNPPQELEGAKQKEAARTPELAGRLNVSNHGEFPSLGAIGYGLGVDISDIIPQSAGDVAPGTSQELMTSAASEQCSSSLLAEWSDLHRMHPQDMEALQRELELGSPMIVQYET</sequence>
<evidence type="ECO:0000259" key="11">
    <source>
        <dbReference type="PROSITE" id="PS50011"/>
    </source>
</evidence>
<name>F6XG93_CIOIN</name>
<dbReference type="PROSITE" id="PS00107">
    <property type="entry name" value="PROTEIN_KINASE_ATP"/>
    <property type="match status" value="1"/>
</dbReference>
<keyword evidence="13" id="KW-1185">Reference proteome</keyword>
<feature type="compositionally biased region" description="Polar residues" evidence="10">
    <location>
        <begin position="621"/>
        <end position="654"/>
    </location>
</feature>
<keyword evidence="4 9" id="KW-0418">Kinase</keyword>
<dbReference type="InterPro" id="IPR003527">
    <property type="entry name" value="MAP_kinase_CS"/>
</dbReference>
<accession>F6XG93</accession>
<dbReference type="AlphaFoldDB" id="F6XG93"/>
<dbReference type="InterPro" id="IPR000719">
    <property type="entry name" value="Prot_kinase_dom"/>
</dbReference>
<reference evidence="13" key="1">
    <citation type="journal article" date="2002" name="Science">
        <title>The draft genome of Ciona intestinalis: insights into chordate and vertebrate origins.</title>
        <authorList>
            <person name="Dehal P."/>
            <person name="Satou Y."/>
            <person name="Campbell R.K."/>
            <person name="Chapman J."/>
            <person name="Degnan B."/>
            <person name="De Tomaso A."/>
            <person name="Davidson B."/>
            <person name="Di Gregorio A."/>
            <person name="Gelpke M."/>
            <person name="Goodstein D.M."/>
            <person name="Harafuji N."/>
            <person name="Hastings K.E."/>
            <person name="Ho I."/>
            <person name="Hotta K."/>
            <person name="Huang W."/>
            <person name="Kawashima T."/>
            <person name="Lemaire P."/>
            <person name="Martinez D."/>
            <person name="Meinertzhagen I.A."/>
            <person name="Necula S."/>
            <person name="Nonaka M."/>
            <person name="Putnam N."/>
            <person name="Rash S."/>
            <person name="Saiga H."/>
            <person name="Satake M."/>
            <person name="Terry A."/>
            <person name="Yamada L."/>
            <person name="Wang H.G."/>
            <person name="Awazu S."/>
            <person name="Azumi K."/>
            <person name="Boore J."/>
            <person name="Branno M."/>
            <person name="Chin-Bow S."/>
            <person name="DeSantis R."/>
            <person name="Doyle S."/>
            <person name="Francino P."/>
            <person name="Keys D.N."/>
            <person name="Haga S."/>
            <person name="Hayashi H."/>
            <person name="Hino K."/>
            <person name="Imai K.S."/>
            <person name="Inaba K."/>
            <person name="Kano S."/>
            <person name="Kobayashi K."/>
            <person name="Kobayashi M."/>
            <person name="Lee B.I."/>
            <person name="Makabe K.W."/>
            <person name="Manohar C."/>
            <person name="Matassi G."/>
            <person name="Medina M."/>
            <person name="Mochizuki Y."/>
            <person name="Mount S."/>
            <person name="Morishita T."/>
            <person name="Miura S."/>
            <person name="Nakayama A."/>
            <person name="Nishizaka S."/>
            <person name="Nomoto H."/>
            <person name="Ohta F."/>
            <person name="Oishi K."/>
            <person name="Rigoutsos I."/>
            <person name="Sano M."/>
            <person name="Sasaki A."/>
            <person name="Sasakura Y."/>
            <person name="Shoguchi E."/>
            <person name="Shin-i T."/>
            <person name="Spagnuolo A."/>
            <person name="Stainier D."/>
            <person name="Suzuki M.M."/>
            <person name="Tassy O."/>
            <person name="Takatori N."/>
            <person name="Tokuoka M."/>
            <person name="Yagi K."/>
            <person name="Yoshizaki F."/>
            <person name="Wada S."/>
            <person name="Zhang C."/>
            <person name="Hyatt P.D."/>
            <person name="Larimer F."/>
            <person name="Detter C."/>
            <person name="Doggett N."/>
            <person name="Glavina T."/>
            <person name="Hawkins T."/>
            <person name="Richardson P."/>
            <person name="Lucas S."/>
            <person name="Kohara Y."/>
            <person name="Levine M."/>
            <person name="Satoh N."/>
            <person name="Rokhsar D.S."/>
        </authorList>
    </citation>
    <scope>NUCLEOTIDE SEQUENCE [LARGE SCALE GENOMIC DNA]</scope>
</reference>
<dbReference type="HOGENOM" id="CLU_018181_0_0_1"/>
<feature type="region of interest" description="Disordered" evidence="10">
    <location>
        <begin position="617"/>
        <end position="680"/>
    </location>
</feature>
<dbReference type="Gene3D" id="1.10.510.10">
    <property type="entry name" value="Transferase(Phosphotransferase) domain 1"/>
    <property type="match status" value="1"/>
</dbReference>
<dbReference type="Ensembl" id="ENSCINT00000019973.3">
    <property type="protein sequence ID" value="ENSCINP00000019973.3"/>
    <property type="gene ID" value="ENSCING00000009852.3"/>
</dbReference>
<evidence type="ECO:0000256" key="8">
    <source>
        <dbReference type="PROSITE-ProRule" id="PRU10141"/>
    </source>
</evidence>
<dbReference type="InParanoid" id="F6XG93"/>
<dbReference type="GeneTree" id="ENSGT00940000160215"/>
<dbReference type="Proteomes" id="UP000008144">
    <property type="component" value="Chromosome 5"/>
</dbReference>
<evidence type="ECO:0000256" key="5">
    <source>
        <dbReference type="ARBA" id="ARBA00022840"/>
    </source>
</evidence>
<reference evidence="12" key="2">
    <citation type="journal article" date="2008" name="Genome Biol.">
        <title>Improved genome assembly and evidence-based global gene model set for the chordate Ciona intestinalis: new insight into intron and operon populations.</title>
        <authorList>
            <person name="Satou Y."/>
            <person name="Mineta K."/>
            <person name="Ogasawara M."/>
            <person name="Sasakura Y."/>
            <person name="Shoguchi E."/>
            <person name="Ueno K."/>
            <person name="Yamada L."/>
            <person name="Matsumoto J."/>
            <person name="Wasserscheid J."/>
            <person name="Dewar K."/>
            <person name="Wiley G.B."/>
            <person name="Macmil S.L."/>
            <person name="Roe B.A."/>
            <person name="Zeller R.W."/>
            <person name="Hastings K.E."/>
            <person name="Lemaire P."/>
            <person name="Lindquist E."/>
            <person name="Endo T."/>
            <person name="Hotta K."/>
            <person name="Inaba K."/>
        </authorList>
    </citation>
    <scope>NUCLEOTIDE SEQUENCE [LARGE SCALE GENOMIC DNA]</scope>
    <source>
        <strain evidence="12">wild type</strain>
    </source>
</reference>
<dbReference type="GO" id="GO:0035556">
    <property type="term" value="P:intracellular signal transduction"/>
    <property type="evidence" value="ECO:0000318"/>
    <property type="project" value="GO_Central"/>
</dbReference>
<keyword evidence="5 8" id="KW-0067">ATP-binding</keyword>
<dbReference type="GO" id="GO:0005737">
    <property type="term" value="C:cytoplasm"/>
    <property type="evidence" value="ECO:0000318"/>
    <property type="project" value="GO_Central"/>
</dbReference>
<feature type="region of interest" description="Disordered" evidence="10">
    <location>
        <begin position="489"/>
        <end position="567"/>
    </location>
</feature>
<keyword evidence="3 8" id="KW-0547">Nucleotide-binding</keyword>
<feature type="compositionally biased region" description="Basic and acidic residues" evidence="10">
    <location>
        <begin position="515"/>
        <end position="544"/>
    </location>
</feature>
<dbReference type="InterPro" id="IPR008271">
    <property type="entry name" value="Ser/Thr_kinase_AS"/>
</dbReference>
<dbReference type="OMA" id="NCTENTQ"/>
<evidence type="ECO:0000313" key="13">
    <source>
        <dbReference type="Proteomes" id="UP000008144"/>
    </source>
</evidence>
<reference evidence="12" key="3">
    <citation type="submission" date="2025-08" db="UniProtKB">
        <authorList>
            <consortium name="Ensembl"/>
        </authorList>
    </citation>
    <scope>IDENTIFICATION</scope>
</reference>
<evidence type="ECO:0000256" key="2">
    <source>
        <dbReference type="ARBA" id="ARBA00022679"/>
    </source>
</evidence>
<dbReference type="GO" id="GO:0004707">
    <property type="term" value="F:MAP kinase activity"/>
    <property type="evidence" value="ECO:0007669"/>
    <property type="project" value="UniProtKB-EC"/>
</dbReference>
<dbReference type="GO" id="GO:0005634">
    <property type="term" value="C:nucleus"/>
    <property type="evidence" value="ECO:0000318"/>
    <property type="project" value="GO_Central"/>
</dbReference>
<dbReference type="GO" id="GO:0005524">
    <property type="term" value="F:ATP binding"/>
    <property type="evidence" value="ECO:0007669"/>
    <property type="project" value="UniProtKB-UniRule"/>
</dbReference>
<evidence type="ECO:0000256" key="9">
    <source>
        <dbReference type="RuleBase" id="RU361165"/>
    </source>
</evidence>
<proteinExistence type="inferred from homology"/>
<dbReference type="Pfam" id="PF00069">
    <property type="entry name" value="Pkinase"/>
    <property type="match status" value="1"/>
</dbReference>
<dbReference type="GO" id="GO:0106310">
    <property type="term" value="F:protein serine kinase activity"/>
    <property type="evidence" value="ECO:0007669"/>
    <property type="project" value="RHEA"/>
</dbReference>
<feature type="domain" description="Protein kinase" evidence="11">
    <location>
        <begin position="38"/>
        <end position="328"/>
    </location>
</feature>
<dbReference type="InterPro" id="IPR011009">
    <property type="entry name" value="Kinase-like_dom_sf"/>
</dbReference>
<comment type="catalytic activity">
    <reaction evidence="7">
        <text>L-seryl-[protein] + ATP = O-phospho-L-seryl-[protein] + ADP + H(+)</text>
        <dbReference type="Rhea" id="RHEA:17989"/>
        <dbReference type="Rhea" id="RHEA-COMP:9863"/>
        <dbReference type="Rhea" id="RHEA-COMP:11604"/>
        <dbReference type="ChEBI" id="CHEBI:15378"/>
        <dbReference type="ChEBI" id="CHEBI:29999"/>
        <dbReference type="ChEBI" id="CHEBI:30616"/>
        <dbReference type="ChEBI" id="CHEBI:83421"/>
        <dbReference type="ChEBI" id="CHEBI:456216"/>
        <dbReference type="EC" id="2.7.11.24"/>
    </reaction>
</comment>
<dbReference type="EMBL" id="EAAA01002234">
    <property type="status" value="NOT_ANNOTATED_CDS"/>
    <property type="molecule type" value="Genomic_DNA"/>
</dbReference>
<evidence type="ECO:0000313" key="12">
    <source>
        <dbReference type="Ensembl" id="ENSCINP00000019973.3"/>
    </source>
</evidence>
<dbReference type="SMART" id="SM00220">
    <property type="entry name" value="S_TKc"/>
    <property type="match status" value="1"/>
</dbReference>
<evidence type="ECO:0000256" key="1">
    <source>
        <dbReference type="ARBA" id="ARBA00022527"/>
    </source>
</evidence>
<keyword evidence="9" id="KW-0460">Magnesium</keyword>
<evidence type="ECO:0000256" key="3">
    <source>
        <dbReference type="ARBA" id="ARBA00022741"/>
    </source>
</evidence>
<dbReference type="STRING" id="7719.ENSCINP00000019973"/>
<comment type="activity regulation">
    <text evidence="9">Activated by threonine and tyrosine phosphorylation.</text>
</comment>
<keyword evidence="2 9" id="KW-0808">Transferase</keyword>
<dbReference type="Gene3D" id="3.30.200.20">
    <property type="entry name" value="Phosphorylase Kinase, domain 1"/>
    <property type="match status" value="1"/>
</dbReference>
<evidence type="ECO:0000256" key="7">
    <source>
        <dbReference type="ARBA" id="ARBA00048312"/>
    </source>
</evidence>
<dbReference type="CDD" id="cd07855">
    <property type="entry name" value="STKc_ERK5"/>
    <property type="match status" value="1"/>
</dbReference>
<keyword evidence="1 9" id="KW-0723">Serine/threonine-protein kinase</keyword>
<dbReference type="EC" id="2.7.11.24" evidence="9"/>
<dbReference type="FunFam" id="1.10.510.10:FF:000013">
    <property type="entry name" value="Mitogen-activated protein kinase"/>
    <property type="match status" value="1"/>
</dbReference>
<comment type="similarity">
    <text evidence="9">Belongs to the protein kinase superfamily. Ser/Thr protein kinase family. MAP kinase subfamily.</text>
</comment>
<evidence type="ECO:0000256" key="4">
    <source>
        <dbReference type="ARBA" id="ARBA00022777"/>
    </source>
</evidence>
<feature type="compositionally biased region" description="Polar residues" evidence="10">
    <location>
        <begin position="546"/>
        <end position="558"/>
    </location>
</feature>
<dbReference type="PROSITE" id="PS00108">
    <property type="entry name" value="PROTEIN_KINASE_ST"/>
    <property type="match status" value="1"/>
</dbReference>
<protein>
    <recommendedName>
        <fullName evidence="9">Mitogen-activated protein kinase</fullName>
        <ecNumber evidence="9">2.7.11.24</ecNumber>
    </recommendedName>
</protein>
<dbReference type="PROSITE" id="PS01351">
    <property type="entry name" value="MAPK"/>
    <property type="match status" value="1"/>
</dbReference>
<reference evidence="12" key="4">
    <citation type="submission" date="2025-09" db="UniProtKB">
        <authorList>
            <consortium name="Ensembl"/>
        </authorList>
    </citation>
    <scope>IDENTIFICATION</scope>
</reference>
<dbReference type="GO" id="GO:0004674">
    <property type="term" value="F:protein serine/threonine kinase activity"/>
    <property type="evidence" value="ECO:0000318"/>
    <property type="project" value="GO_Central"/>
</dbReference>
<feature type="compositionally biased region" description="Polar residues" evidence="10">
    <location>
        <begin position="661"/>
        <end position="679"/>
    </location>
</feature>
<dbReference type="InterPro" id="IPR050117">
    <property type="entry name" value="MAPK"/>
</dbReference>
<feature type="binding site" evidence="8">
    <location>
        <position position="68"/>
    </location>
    <ligand>
        <name>ATP</name>
        <dbReference type="ChEBI" id="CHEBI:30616"/>
    </ligand>
</feature>
<evidence type="ECO:0000256" key="6">
    <source>
        <dbReference type="ARBA" id="ARBA00047592"/>
    </source>
</evidence>
<comment type="cofactor">
    <cofactor evidence="9">
        <name>Mg(2+)</name>
        <dbReference type="ChEBI" id="CHEBI:18420"/>
    </cofactor>
</comment>
<dbReference type="SUPFAM" id="SSF56112">
    <property type="entry name" value="Protein kinase-like (PK-like)"/>
    <property type="match status" value="1"/>
</dbReference>
<evidence type="ECO:0000256" key="10">
    <source>
        <dbReference type="SAM" id="MobiDB-lite"/>
    </source>
</evidence>
<dbReference type="PROSITE" id="PS50011">
    <property type="entry name" value="PROTEIN_KINASE_DOM"/>
    <property type="match status" value="1"/>
</dbReference>